<dbReference type="Pfam" id="PF00294">
    <property type="entry name" value="PfkB"/>
    <property type="match status" value="1"/>
</dbReference>
<dbReference type="AlphaFoldDB" id="A0A6N7V2G2"/>
<evidence type="ECO:0000256" key="4">
    <source>
        <dbReference type="ARBA" id="ARBA00022777"/>
    </source>
</evidence>
<accession>A0A6N7V2G2</accession>
<comment type="pathway">
    <text evidence="6">Carbohydrate metabolism; D-tagatose 6-phosphate degradation; D-glyceraldehyde 3-phosphate and glycerone phosphate from D-tagatose 6-phosphate: step 1/2.</text>
</comment>
<name>A0A6N7V2G2_9FIRM</name>
<dbReference type="GO" id="GO:0005988">
    <property type="term" value="P:lactose metabolic process"/>
    <property type="evidence" value="ECO:0007669"/>
    <property type="project" value="UniProtKB-KW"/>
</dbReference>
<dbReference type="CDD" id="cd01164">
    <property type="entry name" value="FruK_PfkB_like"/>
    <property type="match status" value="1"/>
</dbReference>
<dbReference type="RefSeq" id="WP_154478622.1">
    <property type="nucleotide sequence ID" value="NZ_JAQYBV010000059.1"/>
</dbReference>
<dbReference type="PIRSF" id="PIRSF000535">
    <property type="entry name" value="1PFK/6PFK/LacC"/>
    <property type="match status" value="1"/>
</dbReference>
<dbReference type="GO" id="GO:0008443">
    <property type="term" value="F:phosphofructokinase activity"/>
    <property type="evidence" value="ECO:0007669"/>
    <property type="project" value="TreeGrafter"/>
</dbReference>
<keyword evidence="3 6" id="KW-0547">Nucleotide-binding</keyword>
<evidence type="ECO:0000313" key="8">
    <source>
        <dbReference type="EMBL" id="MSR94779.1"/>
    </source>
</evidence>
<keyword evidence="2 6" id="KW-0808">Transferase</keyword>
<gene>
    <name evidence="8" type="ORF">FYJ34_11040</name>
</gene>
<dbReference type="NCBIfam" id="TIGR03168">
    <property type="entry name" value="1-PFK"/>
    <property type="match status" value="1"/>
</dbReference>
<dbReference type="GO" id="GO:0009024">
    <property type="term" value="F:tagatose-6-phosphate kinase activity"/>
    <property type="evidence" value="ECO:0007669"/>
    <property type="project" value="UniProtKB-EC"/>
</dbReference>
<keyword evidence="5 6" id="KW-0067">ATP-binding</keyword>
<dbReference type="InterPro" id="IPR017583">
    <property type="entry name" value="Tagatose/fructose_Pkinase"/>
</dbReference>
<evidence type="ECO:0000256" key="1">
    <source>
        <dbReference type="ARBA" id="ARBA00005380"/>
    </source>
</evidence>
<evidence type="ECO:0000256" key="5">
    <source>
        <dbReference type="ARBA" id="ARBA00022840"/>
    </source>
</evidence>
<keyword evidence="6" id="KW-0423">Lactose metabolism</keyword>
<dbReference type="GO" id="GO:0005829">
    <property type="term" value="C:cytosol"/>
    <property type="evidence" value="ECO:0007669"/>
    <property type="project" value="TreeGrafter"/>
</dbReference>
<dbReference type="GO" id="GO:0005524">
    <property type="term" value="F:ATP binding"/>
    <property type="evidence" value="ECO:0007669"/>
    <property type="project" value="UniProtKB-KW"/>
</dbReference>
<comment type="similarity">
    <text evidence="1">Belongs to the carbohydrate kinase pfkB family.</text>
</comment>
<protein>
    <recommendedName>
        <fullName evidence="6">Tagatose-6-phosphate kinase</fullName>
        <ecNumber evidence="6">2.7.1.144</ecNumber>
    </recommendedName>
</protein>
<reference evidence="8 9" key="1">
    <citation type="submission" date="2019-08" db="EMBL/GenBank/DDBJ databases">
        <title>In-depth cultivation of the pig gut microbiome towards novel bacterial diversity and tailored functional studies.</title>
        <authorList>
            <person name="Wylensek D."/>
            <person name="Hitch T.C.A."/>
            <person name="Clavel T."/>
        </authorList>
    </citation>
    <scope>NUCLEOTIDE SEQUENCE [LARGE SCALE GENOMIC DNA]</scope>
    <source>
        <strain evidence="8 9">68-1-5</strain>
    </source>
</reference>
<dbReference type="GO" id="GO:2001059">
    <property type="term" value="P:D-tagatose 6-phosphate catabolic process"/>
    <property type="evidence" value="ECO:0007669"/>
    <property type="project" value="UniProtKB-UniPathway"/>
</dbReference>
<comment type="caution">
    <text evidence="8">The sequence shown here is derived from an EMBL/GenBank/DDBJ whole genome shotgun (WGS) entry which is preliminary data.</text>
</comment>
<evidence type="ECO:0000313" key="9">
    <source>
        <dbReference type="Proteomes" id="UP000434409"/>
    </source>
</evidence>
<evidence type="ECO:0000256" key="2">
    <source>
        <dbReference type="ARBA" id="ARBA00022679"/>
    </source>
</evidence>
<dbReference type="SUPFAM" id="SSF53613">
    <property type="entry name" value="Ribokinase-like"/>
    <property type="match status" value="1"/>
</dbReference>
<evidence type="ECO:0000256" key="6">
    <source>
        <dbReference type="PIRNR" id="PIRNR000535"/>
    </source>
</evidence>
<comment type="similarity">
    <text evidence="6">Belongs to the carbohydrate kinase PfkB family. LacC subfamily.</text>
</comment>
<dbReference type="Gene3D" id="3.40.1190.20">
    <property type="match status" value="1"/>
</dbReference>
<comment type="catalytic activity">
    <reaction evidence="6">
        <text>D-tagatofuranose 6-phosphate + ATP = D-tagatofuranose 1,6-bisphosphate + ADP + H(+)</text>
        <dbReference type="Rhea" id="RHEA:12420"/>
        <dbReference type="ChEBI" id="CHEBI:15378"/>
        <dbReference type="ChEBI" id="CHEBI:30616"/>
        <dbReference type="ChEBI" id="CHEBI:58694"/>
        <dbReference type="ChEBI" id="CHEBI:58695"/>
        <dbReference type="ChEBI" id="CHEBI:456216"/>
        <dbReference type="EC" id="2.7.1.144"/>
    </reaction>
</comment>
<dbReference type="PANTHER" id="PTHR46566:SF2">
    <property type="entry name" value="ATP-DEPENDENT 6-PHOSPHOFRUCTOKINASE ISOZYME 2"/>
    <property type="match status" value="1"/>
</dbReference>
<organism evidence="8 9">
    <name type="scientific">Suipraeoptans intestinalis</name>
    <dbReference type="NCBI Taxonomy" id="2606628"/>
    <lineage>
        <taxon>Bacteria</taxon>
        <taxon>Bacillati</taxon>
        <taxon>Bacillota</taxon>
        <taxon>Clostridia</taxon>
        <taxon>Lachnospirales</taxon>
        <taxon>Lachnospiraceae</taxon>
        <taxon>Suipraeoptans</taxon>
    </lineage>
</organism>
<dbReference type="InterPro" id="IPR029056">
    <property type="entry name" value="Ribokinase-like"/>
</dbReference>
<dbReference type="EMBL" id="VULY01000018">
    <property type="protein sequence ID" value="MSR94779.1"/>
    <property type="molecule type" value="Genomic_DNA"/>
</dbReference>
<keyword evidence="9" id="KW-1185">Reference proteome</keyword>
<proteinExistence type="inferred from homology"/>
<keyword evidence="4 8" id="KW-0418">Kinase</keyword>
<dbReference type="Proteomes" id="UP000434409">
    <property type="component" value="Unassembled WGS sequence"/>
</dbReference>
<dbReference type="InterPro" id="IPR011611">
    <property type="entry name" value="PfkB_dom"/>
</dbReference>
<dbReference type="UniPathway" id="UPA00704">
    <property type="reaction ID" value="UER00715"/>
</dbReference>
<feature type="domain" description="Carbohydrate kinase PfkB" evidence="7">
    <location>
        <begin position="5"/>
        <end position="292"/>
    </location>
</feature>
<dbReference type="PANTHER" id="PTHR46566">
    <property type="entry name" value="1-PHOSPHOFRUCTOKINASE-RELATED"/>
    <property type="match status" value="1"/>
</dbReference>
<sequence>MIGTMTLNPCMDKTITIDGFHYGGLNRTNEVRVDASGKGINVSIALTQLGREVRSFGIEFENGSELFRKQLKEQGISYESILVPGNLRENIKIRNSRDRITTELNQRGDYLSPSHVKEFLEKLYQQIPKLDVLVITGSVPCGVETDVYASVIRYANCHGVKCILDAEGELLLRGIKEKPYLIKPNFFELVTAFHLEKKGMGELLKVCREILQSGVKVICLSMGEKGALILDREEIYFCRPNTLDVKSTQGAGDSLVAGLCSAIEDGKELSQMLRYGVAAAQGSLIKPGTLLCTREDFEHFYPMIQIERIDEKSLEGLLDF</sequence>
<dbReference type="EC" id="2.7.1.144" evidence="6"/>
<evidence type="ECO:0000256" key="3">
    <source>
        <dbReference type="ARBA" id="ARBA00022741"/>
    </source>
</evidence>
<evidence type="ECO:0000259" key="7">
    <source>
        <dbReference type="Pfam" id="PF00294"/>
    </source>
</evidence>